<gene>
    <name evidence="5" type="ORF">HYPBUDRAFT_157843</name>
</gene>
<dbReference type="GO" id="GO:0051087">
    <property type="term" value="F:protein-folding chaperone binding"/>
    <property type="evidence" value="ECO:0007669"/>
    <property type="project" value="InterPro"/>
</dbReference>
<dbReference type="GO" id="GO:0005739">
    <property type="term" value="C:mitochondrion"/>
    <property type="evidence" value="ECO:0007669"/>
    <property type="project" value="TreeGrafter"/>
</dbReference>
<dbReference type="InterPro" id="IPR004640">
    <property type="entry name" value="HscB"/>
</dbReference>
<evidence type="ECO:0000313" key="5">
    <source>
        <dbReference type="EMBL" id="ODV66721.1"/>
    </source>
</evidence>
<dbReference type="Gene3D" id="1.20.1280.20">
    <property type="entry name" value="HscB, C-terminal domain"/>
    <property type="match status" value="1"/>
</dbReference>
<keyword evidence="2" id="KW-0143">Chaperone</keyword>
<dbReference type="SUPFAM" id="SSF46565">
    <property type="entry name" value="Chaperone J-domain"/>
    <property type="match status" value="1"/>
</dbReference>
<dbReference type="OrthoDB" id="448954at2759"/>
<dbReference type="InterPro" id="IPR036869">
    <property type="entry name" value="J_dom_sf"/>
</dbReference>
<dbReference type="InterPro" id="IPR009073">
    <property type="entry name" value="HscB_oligo_C"/>
</dbReference>
<dbReference type="EMBL" id="KV454542">
    <property type="protein sequence ID" value="ODV66721.1"/>
    <property type="molecule type" value="Genomic_DNA"/>
</dbReference>
<dbReference type="GO" id="GO:0001671">
    <property type="term" value="F:ATPase activator activity"/>
    <property type="evidence" value="ECO:0007669"/>
    <property type="project" value="InterPro"/>
</dbReference>
<feature type="domain" description="Co-chaperone HscB C-terminal oligomerisation" evidence="4">
    <location>
        <begin position="133"/>
        <end position="206"/>
    </location>
</feature>
<comment type="similarity">
    <text evidence="1">Belongs to the HscB family.</text>
</comment>
<keyword evidence="6" id="KW-1185">Reference proteome</keyword>
<protein>
    <submittedName>
        <fullName evidence="5">Co-chaperone Hsc20</fullName>
    </submittedName>
</protein>
<keyword evidence="3" id="KW-0175">Coiled coil</keyword>
<evidence type="ECO:0000256" key="2">
    <source>
        <dbReference type="ARBA" id="ARBA00023186"/>
    </source>
</evidence>
<dbReference type="Gene3D" id="1.10.287.110">
    <property type="entry name" value="DnaJ domain"/>
    <property type="match status" value="1"/>
</dbReference>
<evidence type="ECO:0000259" key="4">
    <source>
        <dbReference type="Pfam" id="PF07743"/>
    </source>
</evidence>
<feature type="coiled-coil region" evidence="3">
    <location>
        <begin position="149"/>
        <end position="180"/>
    </location>
</feature>
<accession>A0A1E4RHM4</accession>
<dbReference type="SUPFAM" id="SSF47144">
    <property type="entry name" value="HSC20 (HSCB), C-terminal oligomerisation domain"/>
    <property type="match status" value="1"/>
</dbReference>
<dbReference type="GO" id="GO:0051259">
    <property type="term" value="P:protein complex oligomerization"/>
    <property type="evidence" value="ECO:0007669"/>
    <property type="project" value="InterPro"/>
</dbReference>
<dbReference type="NCBIfam" id="TIGR00714">
    <property type="entry name" value="hscB"/>
    <property type="match status" value="1"/>
</dbReference>
<dbReference type="InterPro" id="IPR036386">
    <property type="entry name" value="HscB_C_sf"/>
</dbReference>
<dbReference type="RefSeq" id="XP_020075788.1">
    <property type="nucleotide sequence ID" value="XM_020222314.1"/>
</dbReference>
<sequence length="218" mass="24923">MHLGLPVAEGFSVQSFFDLFPQNFPQGGPPKESFLINQRQLRREYRSLQSEHHPDIVIGSSALSGKTEELGDSESQISSLINKGYTTIRNPYTRIAHFIEINHPEKLDITQDDVAKSLIANFQSSSAESSLEYKEMLMLVLDAHESLEMATNEADLEELEKENEARIEESEETLDKLLQNEPINWDSLMMEAIRLKYWVNIQNGIKDWEPGKPVHLTH</sequence>
<dbReference type="AlphaFoldDB" id="A0A1E4RHM4"/>
<dbReference type="GO" id="GO:0044571">
    <property type="term" value="P:[2Fe-2S] cluster assembly"/>
    <property type="evidence" value="ECO:0007669"/>
    <property type="project" value="InterPro"/>
</dbReference>
<dbReference type="Pfam" id="PF07743">
    <property type="entry name" value="HSCB_C"/>
    <property type="match status" value="1"/>
</dbReference>
<evidence type="ECO:0000256" key="1">
    <source>
        <dbReference type="ARBA" id="ARBA00010476"/>
    </source>
</evidence>
<dbReference type="PANTHER" id="PTHR14021:SF15">
    <property type="entry name" value="IRON-SULFUR CLUSTER CO-CHAPERONE PROTEIN HSCB"/>
    <property type="match status" value="1"/>
</dbReference>
<organism evidence="5 6">
    <name type="scientific">Hyphopichia burtonii NRRL Y-1933</name>
    <dbReference type="NCBI Taxonomy" id="984485"/>
    <lineage>
        <taxon>Eukaryota</taxon>
        <taxon>Fungi</taxon>
        <taxon>Dikarya</taxon>
        <taxon>Ascomycota</taxon>
        <taxon>Saccharomycotina</taxon>
        <taxon>Pichiomycetes</taxon>
        <taxon>Debaryomycetaceae</taxon>
        <taxon>Hyphopichia</taxon>
    </lineage>
</organism>
<dbReference type="PANTHER" id="PTHR14021">
    <property type="entry name" value="IRON-SULFUR CLUSTER CO-CHAPERONE PROTEIN HSCB"/>
    <property type="match status" value="1"/>
</dbReference>
<name>A0A1E4RHM4_9ASCO</name>
<dbReference type="Proteomes" id="UP000095085">
    <property type="component" value="Unassembled WGS sequence"/>
</dbReference>
<reference evidence="6" key="1">
    <citation type="submission" date="2016-05" db="EMBL/GenBank/DDBJ databases">
        <title>Comparative genomics of biotechnologically important yeasts.</title>
        <authorList>
            <consortium name="DOE Joint Genome Institute"/>
            <person name="Riley R."/>
            <person name="Haridas S."/>
            <person name="Wolfe K.H."/>
            <person name="Lopes M.R."/>
            <person name="Hittinger C.T."/>
            <person name="Goker M."/>
            <person name="Salamov A."/>
            <person name="Wisecaver J."/>
            <person name="Long T.M."/>
            <person name="Aerts A.L."/>
            <person name="Barry K."/>
            <person name="Choi C."/>
            <person name="Clum A."/>
            <person name="Coughlan A.Y."/>
            <person name="Deshpande S."/>
            <person name="Douglass A.P."/>
            <person name="Hanson S.J."/>
            <person name="Klenk H.-P."/>
            <person name="Labutti K."/>
            <person name="Lapidus A."/>
            <person name="Lindquist E."/>
            <person name="Lipzen A."/>
            <person name="Meier-Kolthoff J.P."/>
            <person name="Ohm R.A."/>
            <person name="Otillar R.P."/>
            <person name="Pangilinan J."/>
            <person name="Peng Y."/>
            <person name="Rokas A."/>
            <person name="Rosa C.A."/>
            <person name="Scheuner C."/>
            <person name="Sibirny A.A."/>
            <person name="Slot J.C."/>
            <person name="Stielow J.B."/>
            <person name="Sun H."/>
            <person name="Kurtzman C.P."/>
            <person name="Blackwell M."/>
            <person name="Grigoriev I.V."/>
            <person name="Jeffries T.W."/>
        </authorList>
    </citation>
    <scope>NUCLEOTIDE SEQUENCE [LARGE SCALE GENOMIC DNA]</scope>
    <source>
        <strain evidence="6">NRRL Y-1933</strain>
    </source>
</reference>
<proteinExistence type="inferred from homology"/>
<dbReference type="STRING" id="984485.A0A1E4RHM4"/>
<dbReference type="GeneID" id="30996863"/>
<evidence type="ECO:0000256" key="3">
    <source>
        <dbReference type="SAM" id="Coils"/>
    </source>
</evidence>
<evidence type="ECO:0000313" key="6">
    <source>
        <dbReference type="Proteomes" id="UP000095085"/>
    </source>
</evidence>